<evidence type="ECO:0000259" key="6">
    <source>
        <dbReference type="PROSITE" id="PS51481"/>
    </source>
</evidence>
<dbReference type="Gene3D" id="3.30.1180.20">
    <property type="entry name" value="Dihydroxyacetone kinase, domain 2"/>
    <property type="match status" value="1"/>
</dbReference>
<protein>
    <submittedName>
        <fullName evidence="7">Dihydroxyacetone kinase subunit DhaK</fullName>
        <ecNumber evidence="7">2.7.1.121</ecNumber>
    </submittedName>
</protein>
<dbReference type="FunFam" id="3.30.1180.20:FF:000001">
    <property type="entry name" value="Dihydroxyacetone kinase 1"/>
    <property type="match status" value="1"/>
</dbReference>
<dbReference type="FunFam" id="3.40.50.10440:FF:000001">
    <property type="entry name" value="Dihydroxyacetone kinase, DhaK subunit"/>
    <property type="match status" value="1"/>
</dbReference>
<gene>
    <name evidence="7" type="primary">dhaK</name>
    <name evidence="7" type="ORF">JI739_21650</name>
</gene>
<feature type="domain" description="DhaL" evidence="5">
    <location>
        <begin position="365"/>
        <end position="557"/>
    </location>
</feature>
<dbReference type="Proteomes" id="UP000613011">
    <property type="component" value="Unassembled WGS sequence"/>
</dbReference>
<dbReference type="EC" id="2.7.1.121" evidence="7"/>
<dbReference type="SUPFAM" id="SSF101473">
    <property type="entry name" value="DhaL-like"/>
    <property type="match status" value="1"/>
</dbReference>
<evidence type="ECO:0000256" key="3">
    <source>
        <dbReference type="ARBA" id="ARBA00022777"/>
    </source>
</evidence>
<evidence type="ECO:0000313" key="7">
    <source>
        <dbReference type="EMBL" id="MBL0422956.1"/>
    </source>
</evidence>
<dbReference type="GO" id="GO:0005829">
    <property type="term" value="C:cytosol"/>
    <property type="evidence" value="ECO:0007669"/>
    <property type="project" value="TreeGrafter"/>
</dbReference>
<comment type="caution">
    <text evidence="7">The sequence shown here is derived from an EMBL/GenBank/DDBJ whole genome shotgun (WGS) entry which is preliminary data.</text>
</comment>
<dbReference type="GO" id="GO:0019563">
    <property type="term" value="P:glycerol catabolic process"/>
    <property type="evidence" value="ECO:0007669"/>
    <property type="project" value="TreeGrafter"/>
</dbReference>
<keyword evidence="4" id="KW-0067">ATP-binding</keyword>
<evidence type="ECO:0000259" key="5">
    <source>
        <dbReference type="PROSITE" id="PS51480"/>
    </source>
</evidence>
<dbReference type="SMART" id="SM01120">
    <property type="entry name" value="Dak2"/>
    <property type="match status" value="1"/>
</dbReference>
<dbReference type="Pfam" id="PF02733">
    <property type="entry name" value="Dak1"/>
    <property type="match status" value="1"/>
</dbReference>
<dbReference type="InterPro" id="IPR004007">
    <property type="entry name" value="DhaL_dom"/>
</dbReference>
<dbReference type="Pfam" id="PF02734">
    <property type="entry name" value="Dak2"/>
    <property type="match status" value="1"/>
</dbReference>
<dbReference type="GO" id="GO:0004371">
    <property type="term" value="F:glycerone kinase activity"/>
    <property type="evidence" value="ECO:0007669"/>
    <property type="project" value="InterPro"/>
</dbReference>
<dbReference type="GO" id="GO:0047324">
    <property type="term" value="F:phosphoenolpyruvate-glycerone phosphotransferase activity"/>
    <property type="evidence" value="ECO:0007669"/>
    <property type="project" value="UniProtKB-EC"/>
</dbReference>
<sequence length="560" mass="56909">MKKLLNDIRAVVPEMLEGLAMLHPGIALLQGHDVALRADVEALKARGEVALVCGGGSGHEPAHAGYVGPGMLTAAVAGEVFTSPSTDAVLEAIEAVAGPGGVLLIVKNYTGDRLNFGLAAEIARSRGHAVEMVVVDDDAALAAGGAHAGRRGIAGTVLVHKVAGAAAARGESLAQVRRAALDAIASLASMGVALGACTVPAAGGPGFQLGPREVELGLGIHGEAGARRVPLQGADALVRSLLDTLLADRALRSGERVALLVNNLGGTPAQELAIVARAAIARLHAMGLRVERAWCGTFLTALEMPGVSLSLMRLNDGRLAALDAPTTAPAWPAAHLGPVRTEPLRLPAHHASPVASHVVGSQPDAALAAALRAVAQMLEEAEPELTRLDQQVGDGDLGISLARGARALRESLPGYPLDDLPATLRALSATLRRVLGGTSGPLYAIGLLCAAASLDIRPRDVGAALQAAADGIAGVGGAREGDCTMLDALYPAVRAAQGCEAPLRALAQAARAAQEGAQATAGKVARQGRASYLGERGRPHMDPGARALALWLEALARHLA</sequence>
<dbReference type="SUPFAM" id="SSF82549">
    <property type="entry name" value="DAK1/DegV-like"/>
    <property type="match status" value="1"/>
</dbReference>
<dbReference type="RefSeq" id="WP_201686084.1">
    <property type="nucleotide sequence ID" value="NZ_JAEQNA010000010.1"/>
</dbReference>
<keyword evidence="3 7" id="KW-0418">Kinase</keyword>
<keyword evidence="1 7" id="KW-0808">Transferase</keyword>
<evidence type="ECO:0000313" key="8">
    <source>
        <dbReference type="Proteomes" id="UP000613011"/>
    </source>
</evidence>
<dbReference type="PANTHER" id="PTHR28629">
    <property type="entry name" value="TRIOKINASE/FMN CYCLASE"/>
    <property type="match status" value="1"/>
</dbReference>
<dbReference type="InterPro" id="IPR036117">
    <property type="entry name" value="DhaL_dom_sf"/>
</dbReference>
<feature type="domain" description="DhaK" evidence="6">
    <location>
        <begin position="7"/>
        <end position="331"/>
    </location>
</feature>
<accession>A0A936ZSM2</accession>
<dbReference type="FunFam" id="1.25.40.340:FF:000002">
    <property type="entry name" value="Dihydroxyacetone kinase, L subunit"/>
    <property type="match status" value="1"/>
</dbReference>
<reference evidence="7" key="1">
    <citation type="submission" date="2021-01" db="EMBL/GenBank/DDBJ databases">
        <title>Ramlibacter sp. strain AW1 16S ribosomal RNA gene Genome sequencing and assembly.</title>
        <authorList>
            <person name="Kang M."/>
        </authorList>
    </citation>
    <scope>NUCLEOTIDE SEQUENCE</scope>
    <source>
        <strain evidence="7">AW1</strain>
    </source>
</reference>
<dbReference type="GO" id="GO:0005524">
    <property type="term" value="F:ATP binding"/>
    <property type="evidence" value="ECO:0007669"/>
    <property type="project" value="UniProtKB-KW"/>
</dbReference>
<dbReference type="Gene3D" id="1.25.40.340">
    <property type="match status" value="1"/>
</dbReference>
<dbReference type="AlphaFoldDB" id="A0A936ZSM2"/>
<dbReference type="NCBIfam" id="NF011049">
    <property type="entry name" value="PRK14479.1"/>
    <property type="match status" value="1"/>
</dbReference>
<evidence type="ECO:0000256" key="1">
    <source>
        <dbReference type="ARBA" id="ARBA00022679"/>
    </source>
</evidence>
<dbReference type="InterPro" id="IPR004006">
    <property type="entry name" value="DhaK_dom"/>
</dbReference>
<dbReference type="InterPro" id="IPR050861">
    <property type="entry name" value="Dihydroxyacetone_Kinase"/>
</dbReference>
<dbReference type="EMBL" id="JAEQNA010000010">
    <property type="protein sequence ID" value="MBL0422956.1"/>
    <property type="molecule type" value="Genomic_DNA"/>
</dbReference>
<keyword evidence="8" id="KW-1185">Reference proteome</keyword>
<dbReference type="PROSITE" id="PS51481">
    <property type="entry name" value="DHAK"/>
    <property type="match status" value="1"/>
</dbReference>
<organism evidence="7 8">
    <name type="scientific">Ramlibacter aurantiacus</name>
    <dbReference type="NCBI Taxonomy" id="2801330"/>
    <lineage>
        <taxon>Bacteria</taxon>
        <taxon>Pseudomonadati</taxon>
        <taxon>Pseudomonadota</taxon>
        <taxon>Betaproteobacteria</taxon>
        <taxon>Burkholderiales</taxon>
        <taxon>Comamonadaceae</taxon>
        <taxon>Ramlibacter</taxon>
    </lineage>
</organism>
<proteinExistence type="predicted"/>
<evidence type="ECO:0000256" key="4">
    <source>
        <dbReference type="ARBA" id="ARBA00022840"/>
    </source>
</evidence>
<evidence type="ECO:0000256" key="2">
    <source>
        <dbReference type="ARBA" id="ARBA00022741"/>
    </source>
</evidence>
<keyword evidence="2" id="KW-0547">Nucleotide-binding</keyword>
<dbReference type="PROSITE" id="PS51480">
    <property type="entry name" value="DHAL"/>
    <property type="match status" value="1"/>
</dbReference>
<name>A0A936ZSM2_9BURK</name>
<dbReference type="Gene3D" id="3.40.50.10440">
    <property type="entry name" value="Dihydroxyacetone kinase, domain 1"/>
    <property type="match status" value="1"/>
</dbReference>
<dbReference type="PANTHER" id="PTHR28629:SF4">
    <property type="entry name" value="TRIOKINASE_FMN CYCLASE"/>
    <property type="match status" value="1"/>
</dbReference>